<dbReference type="AlphaFoldDB" id="A0A059ZZL6"/>
<evidence type="ECO:0000256" key="4">
    <source>
        <dbReference type="ARBA" id="ARBA00022448"/>
    </source>
</evidence>
<dbReference type="Pfam" id="PF00528">
    <property type="entry name" value="BPD_transp_1"/>
    <property type="match status" value="1"/>
</dbReference>
<keyword evidence="8 10" id="KW-1133">Transmembrane helix</keyword>
<evidence type="ECO:0000256" key="10">
    <source>
        <dbReference type="RuleBase" id="RU363043"/>
    </source>
</evidence>
<evidence type="ECO:0000259" key="11">
    <source>
        <dbReference type="PROSITE" id="PS50928"/>
    </source>
</evidence>
<dbReference type="Gene3D" id="1.10.3720.10">
    <property type="entry name" value="MetI-like"/>
    <property type="match status" value="1"/>
</dbReference>
<dbReference type="GO" id="GO:0005886">
    <property type="term" value="C:plasma membrane"/>
    <property type="evidence" value="ECO:0007669"/>
    <property type="project" value="UniProtKB-SubCell"/>
</dbReference>
<keyword evidence="7 10" id="KW-0812">Transmembrane</keyword>
<evidence type="ECO:0000256" key="5">
    <source>
        <dbReference type="ARBA" id="ARBA00022475"/>
    </source>
</evidence>
<feature type="transmembrane region" description="Helical" evidence="10">
    <location>
        <begin position="67"/>
        <end position="95"/>
    </location>
</feature>
<dbReference type="EMBL" id="CP005986">
    <property type="protein sequence ID" value="AIA55347.1"/>
    <property type="molecule type" value="Genomic_DNA"/>
</dbReference>
<evidence type="ECO:0000256" key="3">
    <source>
        <dbReference type="ARBA" id="ARBA00016864"/>
    </source>
</evidence>
<dbReference type="PANTHER" id="PTHR42922">
    <property type="entry name" value="PHOSPHATE TRANSPORT SYSTEM PERMEASE PROTEIN PSTA"/>
    <property type="match status" value="1"/>
</dbReference>
<dbReference type="PROSITE" id="PS50928">
    <property type="entry name" value="ABC_TM1"/>
    <property type="match status" value="1"/>
</dbReference>
<evidence type="ECO:0000256" key="9">
    <source>
        <dbReference type="ARBA" id="ARBA00023136"/>
    </source>
</evidence>
<evidence type="ECO:0000256" key="7">
    <source>
        <dbReference type="ARBA" id="ARBA00022692"/>
    </source>
</evidence>
<evidence type="ECO:0000256" key="1">
    <source>
        <dbReference type="ARBA" id="ARBA00004651"/>
    </source>
</evidence>
<evidence type="ECO:0000256" key="6">
    <source>
        <dbReference type="ARBA" id="ARBA00022592"/>
    </source>
</evidence>
<accession>A0A059ZZL6</accession>
<feature type="transmembrane region" description="Helical" evidence="10">
    <location>
        <begin position="250"/>
        <end position="274"/>
    </location>
</feature>
<evidence type="ECO:0000313" key="12">
    <source>
        <dbReference type="EMBL" id="AIA55347.1"/>
    </source>
</evidence>
<reference evidence="12 13" key="1">
    <citation type="journal article" date="2009" name="J. Bacteriol.">
        <title>Draft genome sequence of the extremely acidophilic bacterium Acidithiobacillus caldus ATCC 51756 reveals metabolic versatility in the genus Acidithiobacillus.</title>
        <authorList>
            <person name="Valdes J."/>
            <person name="Quatrini R."/>
            <person name="Hallberg K."/>
            <person name="Dopson M."/>
            <person name="Valenzuela P.D."/>
            <person name="Holmes D.S."/>
        </authorList>
    </citation>
    <scope>NUCLEOTIDE SEQUENCE [LARGE SCALE GENOMIC DNA]</scope>
    <source>
        <strain evidence="13">ATCC 51756 / DSM 8584 / KU</strain>
    </source>
</reference>
<protein>
    <recommendedName>
        <fullName evidence="3 10">Phosphate transport system permease protein PstA</fullName>
    </recommendedName>
</protein>
<feature type="transmembrane region" description="Helical" evidence="10">
    <location>
        <begin position="135"/>
        <end position="153"/>
    </location>
</feature>
<evidence type="ECO:0000256" key="8">
    <source>
        <dbReference type="ARBA" id="ARBA00022989"/>
    </source>
</evidence>
<gene>
    <name evidence="12" type="ORF">Acaty_c1481</name>
</gene>
<evidence type="ECO:0000313" key="13">
    <source>
        <dbReference type="Proteomes" id="UP000005522"/>
    </source>
</evidence>
<evidence type="ECO:0000256" key="2">
    <source>
        <dbReference type="ARBA" id="ARBA00007069"/>
    </source>
</evidence>
<dbReference type="SUPFAM" id="SSF161098">
    <property type="entry name" value="MetI-like"/>
    <property type="match status" value="1"/>
</dbReference>
<comment type="subcellular location">
    <subcellularLocation>
        <location evidence="10">Cell inner membrane</location>
        <topology evidence="10">Multi-pass membrane protein</topology>
    </subcellularLocation>
    <subcellularLocation>
        <location evidence="1">Cell membrane</location>
        <topology evidence="1">Multi-pass membrane protein</topology>
    </subcellularLocation>
</comment>
<dbReference type="GO" id="GO:0035435">
    <property type="term" value="P:phosphate ion transmembrane transport"/>
    <property type="evidence" value="ECO:0007669"/>
    <property type="project" value="InterPro"/>
</dbReference>
<dbReference type="eggNOG" id="COG0581">
    <property type="taxonomic scope" value="Bacteria"/>
</dbReference>
<dbReference type="PANTHER" id="PTHR42922:SF1">
    <property type="entry name" value="PHOSPHATE TRANSPORT SYSTEM PERMEASE PROTEIN PSTA"/>
    <property type="match status" value="1"/>
</dbReference>
<organism evidence="12 13">
    <name type="scientific">Acidithiobacillus caldus (strain ATCC 51756 / DSM 8584 / KU)</name>
    <dbReference type="NCBI Taxonomy" id="637389"/>
    <lineage>
        <taxon>Bacteria</taxon>
        <taxon>Pseudomonadati</taxon>
        <taxon>Pseudomonadota</taxon>
        <taxon>Acidithiobacillia</taxon>
        <taxon>Acidithiobacillales</taxon>
        <taxon>Acidithiobacillaceae</taxon>
        <taxon>Acidithiobacillus</taxon>
    </lineage>
</organism>
<keyword evidence="5 10" id="KW-1003">Cell membrane</keyword>
<feature type="domain" description="ABC transmembrane type-1" evidence="11">
    <location>
        <begin position="67"/>
        <end position="270"/>
    </location>
</feature>
<comment type="similarity">
    <text evidence="2 10">Belongs to the binding-protein-dependent transport system permease family. CysTW subfamily.</text>
</comment>
<sequence>MNTLYRRRRFWNRFHFSMSLLVTLAGLFVLGWILFTTLKFGVAALNLSLFRLDTPAPGNVGGLRNAFVGSLLLVGLAVLVGTPLGVLAGTFLAEFSRGKRLGMVVRFFNDILLSAPSIVIGLFAFSIVVYPMEHYSGWAGAFALTIIFIPVVLRTTDEMLQLVPGSLREAALALGAPHWKMVLRVTYRAAAAGILTGILLALARISGETAPLIFTVLNNQFWSTDLNRPIASLPIAIYQFAMSPYADLQALAWAGALVTVLFILILSLGARYVLRRAGRS</sequence>
<dbReference type="InterPro" id="IPR035906">
    <property type="entry name" value="MetI-like_sf"/>
</dbReference>
<dbReference type="InterPro" id="IPR005672">
    <property type="entry name" value="Phosphate_PstA"/>
</dbReference>
<name>A0A059ZZL6_ACICK</name>
<dbReference type="NCBIfam" id="TIGR00974">
    <property type="entry name" value="3a0107s02c"/>
    <property type="match status" value="1"/>
</dbReference>
<feature type="transmembrane region" description="Helical" evidence="10">
    <location>
        <begin position="107"/>
        <end position="129"/>
    </location>
</feature>
<dbReference type="HOGENOM" id="CLU_033621_2_0_6"/>
<dbReference type="InterPro" id="IPR051408">
    <property type="entry name" value="Phosphate_transprt_permease"/>
</dbReference>
<dbReference type="InterPro" id="IPR000515">
    <property type="entry name" value="MetI-like"/>
</dbReference>
<dbReference type="GO" id="GO:0005315">
    <property type="term" value="F:phosphate transmembrane transporter activity"/>
    <property type="evidence" value="ECO:0007669"/>
    <property type="project" value="InterPro"/>
</dbReference>
<dbReference type="Proteomes" id="UP000005522">
    <property type="component" value="Chromosome"/>
</dbReference>
<proteinExistence type="inferred from homology"/>
<comment type="caution">
    <text evidence="10">Lacks conserved residue(s) required for the propagation of feature annotation.</text>
</comment>
<dbReference type="KEGG" id="acz:Acaty_c1481"/>
<dbReference type="CDD" id="cd06261">
    <property type="entry name" value="TM_PBP2"/>
    <property type="match status" value="1"/>
</dbReference>
<keyword evidence="9 10" id="KW-0472">Membrane</keyword>
<keyword evidence="4" id="KW-0813">Transport</keyword>
<dbReference type="RefSeq" id="WP_004872345.1">
    <property type="nucleotide sequence ID" value="NZ_CP005986.1"/>
</dbReference>
<keyword evidence="6" id="KW-0592">Phosphate transport</keyword>
<feature type="transmembrane region" description="Helical" evidence="10">
    <location>
        <begin position="185"/>
        <end position="205"/>
    </location>
</feature>